<organism evidence="2 3">
    <name type="scientific">Chitinophaga agrisoli</name>
    <dbReference type="NCBI Taxonomy" id="2607653"/>
    <lineage>
        <taxon>Bacteria</taxon>
        <taxon>Pseudomonadati</taxon>
        <taxon>Bacteroidota</taxon>
        <taxon>Chitinophagia</taxon>
        <taxon>Chitinophagales</taxon>
        <taxon>Chitinophagaceae</taxon>
        <taxon>Chitinophaga</taxon>
    </lineage>
</organism>
<evidence type="ECO:0000313" key="2">
    <source>
        <dbReference type="EMBL" id="KAA2239923.1"/>
    </source>
</evidence>
<keyword evidence="3" id="KW-1185">Reference proteome</keyword>
<dbReference type="Proteomes" id="UP000324611">
    <property type="component" value="Unassembled WGS sequence"/>
</dbReference>
<evidence type="ECO:0008006" key="4">
    <source>
        <dbReference type="Google" id="ProtNLM"/>
    </source>
</evidence>
<dbReference type="PROSITE" id="PS51257">
    <property type="entry name" value="PROKAR_LIPOPROTEIN"/>
    <property type="match status" value="1"/>
</dbReference>
<comment type="caution">
    <text evidence="2">The sequence shown here is derived from an EMBL/GenBank/DDBJ whole genome shotgun (WGS) entry which is preliminary data.</text>
</comment>
<gene>
    <name evidence="2" type="ORF">F0L74_27440</name>
</gene>
<feature type="signal peptide" evidence="1">
    <location>
        <begin position="1"/>
        <end position="21"/>
    </location>
</feature>
<sequence>MSKITWRLACLLACAFFVACSNDDNTTPTVDPQAPTSGTWRVSLFSERGNDETGDFSGYTFTFNANNTAVAAKGGASKNGSWSIGNSSREFNIDFGEKSDANKPLGELTDDWEIISVSSNEIKLKDDNDDSAEFLTFTKN</sequence>
<reference evidence="2 3" key="1">
    <citation type="submission" date="2019-09" db="EMBL/GenBank/DDBJ databases">
        <title>Chitinophaga ginsengihumi sp. nov., isolated from soil of ginseng rhizosphere.</title>
        <authorList>
            <person name="Lee J."/>
        </authorList>
    </citation>
    <scope>NUCLEOTIDE SEQUENCE [LARGE SCALE GENOMIC DNA]</scope>
    <source>
        <strain evidence="2 3">BN140078</strain>
    </source>
</reference>
<dbReference type="AlphaFoldDB" id="A0A5B2VJZ3"/>
<feature type="chain" id="PRO_5022977871" description="Lipocalin-like protein" evidence="1">
    <location>
        <begin position="22"/>
        <end position="140"/>
    </location>
</feature>
<accession>A0A5B2VJZ3</accession>
<evidence type="ECO:0000313" key="3">
    <source>
        <dbReference type="Proteomes" id="UP000324611"/>
    </source>
</evidence>
<evidence type="ECO:0000256" key="1">
    <source>
        <dbReference type="SAM" id="SignalP"/>
    </source>
</evidence>
<dbReference type="RefSeq" id="WP_149841100.1">
    <property type="nucleotide sequence ID" value="NZ_VUOC01000004.1"/>
</dbReference>
<name>A0A5B2VJZ3_9BACT</name>
<reference evidence="2 3" key="2">
    <citation type="submission" date="2019-09" db="EMBL/GenBank/DDBJ databases">
        <authorList>
            <person name="Jin C."/>
        </authorList>
    </citation>
    <scope>NUCLEOTIDE SEQUENCE [LARGE SCALE GENOMIC DNA]</scope>
    <source>
        <strain evidence="2 3">BN140078</strain>
    </source>
</reference>
<protein>
    <recommendedName>
        <fullName evidence="4">Lipocalin-like protein</fullName>
    </recommendedName>
</protein>
<dbReference type="EMBL" id="VUOC01000004">
    <property type="protein sequence ID" value="KAA2239923.1"/>
    <property type="molecule type" value="Genomic_DNA"/>
</dbReference>
<keyword evidence="1" id="KW-0732">Signal</keyword>
<proteinExistence type="predicted"/>